<reference evidence="2 3" key="1">
    <citation type="submission" date="2017-11" db="EMBL/GenBank/DDBJ databases">
        <title>The genome of Rhizophagus clarus HR1 reveals common genetic basis of auxotrophy among arbuscular mycorrhizal fungi.</title>
        <authorList>
            <person name="Kobayashi Y."/>
        </authorList>
    </citation>
    <scope>NUCLEOTIDE SEQUENCE [LARGE SCALE GENOMIC DNA]</scope>
    <source>
        <strain evidence="2 3">HR1</strain>
    </source>
</reference>
<proteinExistence type="predicted"/>
<dbReference type="AlphaFoldDB" id="A0A2Z6QGZ0"/>
<name>A0A2Z6QGZ0_9GLOM</name>
<dbReference type="EMBL" id="BEXD01000682">
    <property type="protein sequence ID" value="GBB89443.1"/>
    <property type="molecule type" value="Genomic_DNA"/>
</dbReference>
<protein>
    <submittedName>
        <fullName evidence="2">Uncharacterized protein</fullName>
    </submittedName>
</protein>
<feature type="compositionally biased region" description="Polar residues" evidence="1">
    <location>
        <begin position="60"/>
        <end position="86"/>
    </location>
</feature>
<sequence>MNLILDKGKSKSSDTGEDLLKMETDADTSYQLTATFVVQPKQLNAQEKKKFISLNSSLDSALAGQHQSSSGIPISDTNRLPASNVSSDDKDLVGNNKKLKANQGITGRDANGQFNSVSVLKPRFSAKTEPTTKLTDETKPQN</sequence>
<dbReference type="Proteomes" id="UP000247702">
    <property type="component" value="Unassembled WGS sequence"/>
</dbReference>
<accession>A0A2Z6QGZ0</accession>
<evidence type="ECO:0000313" key="3">
    <source>
        <dbReference type="Proteomes" id="UP000247702"/>
    </source>
</evidence>
<organism evidence="2 3">
    <name type="scientific">Rhizophagus clarus</name>
    <dbReference type="NCBI Taxonomy" id="94130"/>
    <lineage>
        <taxon>Eukaryota</taxon>
        <taxon>Fungi</taxon>
        <taxon>Fungi incertae sedis</taxon>
        <taxon>Mucoromycota</taxon>
        <taxon>Glomeromycotina</taxon>
        <taxon>Glomeromycetes</taxon>
        <taxon>Glomerales</taxon>
        <taxon>Glomeraceae</taxon>
        <taxon>Rhizophagus</taxon>
    </lineage>
</organism>
<keyword evidence="3" id="KW-1185">Reference proteome</keyword>
<comment type="caution">
    <text evidence="2">The sequence shown here is derived from an EMBL/GenBank/DDBJ whole genome shotgun (WGS) entry which is preliminary data.</text>
</comment>
<gene>
    <name evidence="2" type="ORF">RclHR1_16110007</name>
</gene>
<evidence type="ECO:0000313" key="2">
    <source>
        <dbReference type="EMBL" id="GBB89443.1"/>
    </source>
</evidence>
<evidence type="ECO:0000256" key="1">
    <source>
        <dbReference type="SAM" id="MobiDB-lite"/>
    </source>
</evidence>
<feature type="region of interest" description="Disordered" evidence="1">
    <location>
        <begin position="60"/>
        <end position="142"/>
    </location>
</feature>